<keyword evidence="1" id="KW-0862">Zinc</keyword>
<keyword evidence="1" id="KW-0863">Zinc-finger</keyword>
<sequence>MPNNTWWLDKASHSHDVVYGQNFVLQRPPRGGPGLVLSPRIHHLQIIREGQTRNLTVLDDAAHSTGIARLAGEQPWELSAADYCFSNVEDALFSRPPHLLPAAQPETCTSTGIIPHPSFQSDPEEQEQAARDHPRRKQRVRFTCNLCGEVNTKPVNPHAWNEGAVFARCEGCQVIHKLTDNLKLFHELKGPIYNTLTPEQIHSLKIPPGLPQKPGMTHHVHPGAWPPPDEDAGL</sequence>
<dbReference type="Pfam" id="PF05180">
    <property type="entry name" value="zf-DNL"/>
    <property type="match status" value="1"/>
</dbReference>
<dbReference type="Proteomes" id="UP001465755">
    <property type="component" value="Unassembled WGS sequence"/>
</dbReference>
<keyword evidence="5" id="KW-1185">Reference proteome</keyword>
<evidence type="ECO:0000256" key="1">
    <source>
        <dbReference type="PROSITE-ProRule" id="PRU00834"/>
    </source>
</evidence>
<organism evidence="4 5">
    <name type="scientific">Symbiochloris irregularis</name>
    <dbReference type="NCBI Taxonomy" id="706552"/>
    <lineage>
        <taxon>Eukaryota</taxon>
        <taxon>Viridiplantae</taxon>
        <taxon>Chlorophyta</taxon>
        <taxon>core chlorophytes</taxon>
        <taxon>Trebouxiophyceae</taxon>
        <taxon>Trebouxiales</taxon>
        <taxon>Trebouxiaceae</taxon>
        <taxon>Symbiochloris</taxon>
    </lineage>
</organism>
<comment type="caution">
    <text evidence="4">The sequence shown here is derived from an EMBL/GenBank/DDBJ whole genome shotgun (WGS) entry which is preliminary data.</text>
</comment>
<dbReference type="PROSITE" id="PS51501">
    <property type="entry name" value="ZF_DNL"/>
    <property type="match status" value="1"/>
</dbReference>
<dbReference type="GO" id="GO:0005739">
    <property type="term" value="C:mitochondrion"/>
    <property type="evidence" value="ECO:0007669"/>
    <property type="project" value="TreeGrafter"/>
</dbReference>
<dbReference type="InterPro" id="IPR024158">
    <property type="entry name" value="Mt_import_TIM15"/>
</dbReference>
<dbReference type="GO" id="GO:0006457">
    <property type="term" value="P:protein folding"/>
    <property type="evidence" value="ECO:0007669"/>
    <property type="project" value="TreeGrafter"/>
</dbReference>
<accession>A0AAW1PI18</accession>
<name>A0AAW1PI18_9CHLO</name>
<feature type="domain" description="DNL-type" evidence="3">
    <location>
        <begin position="133"/>
        <end position="234"/>
    </location>
</feature>
<dbReference type="GO" id="GO:0030150">
    <property type="term" value="P:protein import into mitochondrial matrix"/>
    <property type="evidence" value="ECO:0007669"/>
    <property type="project" value="TreeGrafter"/>
</dbReference>
<protein>
    <recommendedName>
        <fullName evidence="3">DNL-type domain-containing protein</fullName>
    </recommendedName>
</protein>
<feature type="region of interest" description="Disordered" evidence="2">
    <location>
        <begin position="110"/>
        <end position="136"/>
    </location>
</feature>
<dbReference type="InterPro" id="IPR007853">
    <property type="entry name" value="Znf_DNL-typ"/>
</dbReference>
<proteinExistence type="predicted"/>
<dbReference type="GO" id="GO:0050821">
    <property type="term" value="P:protein stabilization"/>
    <property type="evidence" value="ECO:0007669"/>
    <property type="project" value="TreeGrafter"/>
</dbReference>
<dbReference type="PANTHER" id="PTHR20922">
    <property type="entry name" value="DNL-TYPE ZINC FINGER PROTEIN"/>
    <property type="match status" value="1"/>
</dbReference>
<dbReference type="EMBL" id="JALJOQ010000022">
    <property type="protein sequence ID" value="KAK9808502.1"/>
    <property type="molecule type" value="Genomic_DNA"/>
</dbReference>
<keyword evidence="1" id="KW-0479">Metal-binding</keyword>
<evidence type="ECO:0000256" key="2">
    <source>
        <dbReference type="SAM" id="MobiDB-lite"/>
    </source>
</evidence>
<reference evidence="4 5" key="1">
    <citation type="journal article" date="2024" name="Nat. Commun.">
        <title>Phylogenomics reveals the evolutionary origins of lichenization in chlorophyte algae.</title>
        <authorList>
            <person name="Puginier C."/>
            <person name="Libourel C."/>
            <person name="Otte J."/>
            <person name="Skaloud P."/>
            <person name="Haon M."/>
            <person name="Grisel S."/>
            <person name="Petersen M."/>
            <person name="Berrin J.G."/>
            <person name="Delaux P.M."/>
            <person name="Dal Grande F."/>
            <person name="Keller J."/>
        </authorList>
    </citation>
    <scope>NUCLEOTIDE SEQUENCE [LARGE SCALE GENOMIC DNA]</scope>
    <source>
        <strain evidence="4 5">SAG 2036</strain>
    </source>
</reference>
<dbReference type="GO" id="GO:0008270">
    <property type="term" value="F:zinc ion binding"/>
    <property type="evidence" value="ECO:0007669"/>
    <property type="project" value="UniProtKB-KW"/>
</dbReference>
<evidence type="ECO:0000313" key="5">
    <source>
        <dbReference type="Proteomes" id="UP001465755"/>
    </source>
</evidence>
<evidence type="ECO:0000313" key="4">
    <source>
        <dbReference type="EMBL" id="KAK9808502.1"/>
    </source>
</evidence>
<dbReference type="PANTHER" id="PTHR20922:SF15">
    <property type="entry name" value="A_TM021B04.14 PROTEIN"/>
    <property type="match status" value="1"/>
</dbReference>
<dbReference type="AlphaFoldDB" id="A0AAW1PI18"/>
<gene>
    <name evidence="4" type="ORF">WJX73_002082</name>
</gene>
<evidence type="ECO:0000259" key="3">
    <source>
        <dbReference type="PROSITE" id="PS51501"/>
    </source>
</evidence>
<feature type="region of interest" description="Disordered" evidence="2">
    <location>
        <begin position="214"/>
        <end position="234"/>
    </location>
</feature>
<dbReference type="GO" id="GO:0051087">
    <property type="term" value="F:protein-folding chaperone binding"/>
    <property type="evidence" value="ECO:0007669"/>
    <property type="project" value="TreeGrafter"/>
</dbReference>